<proteinExistence type="predicted"/>
<evidence type="ECO:0000256" key="1">
    <source>
        <dbReference type="SAM" id="Phobius"/>
    </source>
</evidence>
<keyword evidence="1" id="KW-0472">Membrane</keyword>
<dbReference type="InterPro" id="IPR005081">
    <property type="entry name" value="SpoIIGA"/>
</dbReference>
<feature type="transmembrane region" description="Helical" evidence="1">
    <location>
        <begin position="59"/>
        <end position="79"/>
    </location>
</feature>
<feature type="transmembrane region" description="Helical" evidence="1">
    <location>
        <begin position="91"/>
        <end position="110"/>
    </location>
</feature>
<dbReference type="Pfam" id="PF03419">
    <property type="entry name" value="Peptidase_U4"/>
    <property type="match status" value="1"/>
</dbReference>
<reference evidence="2 3" key="1">
    <citation type="submission" date="2016-11" db="EMBL/GenBank/DDBJ databases">
        <authorList>
            <person name="Jaros S."/>
            <person name="Januszkiewicz K."/>
            <person name="Wedrychowicz H."/>
        </authorList>
    </citation>
    <scope>NUCLEOTIDE SEQUENCE [LARGE SCALE GENOMIC DNA]</scope>
    <source>
        <strain evidence="2 3">YL228</strain>
    </source>
</reference>
<feature type="transmembrane region" description="Helical" evidence="1">
    <location>
        <begin position="122"/>
        <end position="142"/>
    </location>
</feature>
<organism evidence="2 3">
    <name type="scientific">Ruminococcus flavefaciens</name>
    <dbReference type="NCBI Taxonomy" id="1265"/>
    <lineage>
        <taxon>Bacteria</taxon>
        <taxon>Bacillati</taxon>
        <taxon>Bacillota</taxon>
        <taxon>Clostridia</taxon>
        <taxon>Eubacteriales</taxon>
        <taxon>Oscillospiraceae</taxon>
        <taxon>Ruminococcus</taxon>
    </lineage>
</organism>
<dbReference type="RefSeq" id="WP_072301068.1">
    <property type="nucleotide sequence ID" value="NZ_FPIP01000009.1"/>
</dbReference>
<dbReference type="AlphaFoldDB" id="A0A1K1PN74"/>
<protein>
    <submittedName>
        <fullName evidence="2">Stage II sporulation protein GA (Sporulation sigma-E factor processing peptidase)</fullName>
    </submittedName>
</protein>
<dbReference type="GO" id="GO:0006508">
    <property type="term" value="P:proteolysis"/>
    <property type="evidence" value="ECO:0007669"/>
    <property type="project" value="InterPro"/>
</dbReference>
<sequence>METIYIDVLIVLNIYVNYFLLRITAGLTHSPLRTGRCISGAVWGSLFSLTILLPDMGALLPLLIKLAAAVSIVIISFGIRGKKRLFLNTSAFFAANFVLAGTVYGVYSLLKPRFMHFRNGSFYIDFSLLILIVTTAALYFALRLIRIMTDKAPAGSYRVYVRAGKKILNLSGLADTGNILVDYFTGSPVIICSEESFSELTGRELDISLLPKGFRLLPCTAVSGSGLIPVFRPDEVLICSGESGERKAVDALIGFGECGGKAVFNPKLLKI</sequence>
<dbReference type="GO" id="GO:0030436">
    <property type="term" value="P:asexual sporulation"/>
    <property type="evidence" value="ECO:0007669"/>
    <property type="project" value="InterPro"/>
</dbReference>
<dbReference type="EMBL" id="FPIP01000009">
    <property type="protein sequence ID" value="SFW48899.1"/>
    <property type="molecule type" value="Genomic_DNA"/>
</dbReference>
<keyword evidence="1" id="KW-0812">Transmembrane</keyword>
<keyword evidence="1" id="KW-1133">Transmembrane helix</keyword>
<feature type="transmembrane region" description="Helical" evidence="1">
    <location>
        <begin position="6"/>
        <end position="25"/>
    </location>
</feature>
<accession>A0A1K1PN74</accession>
<gene>
    <name evidence="2" type="ORF">SAMN02910280_2895</name>
</gene>
<dbReference type="GO" id="GO:0004190">
    <property type="term" value="F:aspartic-type endopeptidase activity"/>
    <property type="evidence" value="ECO:0007669"/>
    <property type="project" value="InterPro"/>
</dbReference>
<name>A0A1K1PN74_RUMFL</name>
<evidence type="ECO:0000313" key="2">
    <source>
        <dbReference type="EMBL" id="SFW48899.1"/>
    </source>
</evidence>
<feature type="transmembrane region" description="Helical" evidence="1">
    <location>
        <begin position="37"/>
        <end position="53"/>
    </location>
</feature>
<evidence type="ECO:0000313" key="3">
    <source>
        <dbReference type="Proteomes" id="UP000183461"/>
    </source>
</evidence>
<dbReference type="Proteomes" id="UP000183461">
    <property type="component" value="Unassembled WGS sequence"/>
</dbReference>